<evidence type="ECO:0000256" key="9">
    <source>
        <dbReference type="HAMAP-Rule" id="MF_02043"/>
    </source>
</evidence>
<feature type="active site" description="Proton donor" evidence="9">
    <location>
        <position position="98"/>
    </location>
</feature>
<evidence type="ECO:0000256" key="5">
    <source>
        <dbReference type="ARBA" id="ARBA00022694"/>
    </source>
</evidence>
<feature type="site" description="Interacts with tRNA; defines subfamily-specific binding signature" evidence="9">
    <location>
        <position position="35"/>
    </location>
</feature>
<dbReference type="Pfam" id="PF01207">
    <property type="entry name" value="Dus"/>
    <property type="match status" value="1"/>
</dbReference>
<dbReference type="SUPFAM" id="SSF51395">
    <property type="entry name" value="FMN-linked oxidoreductases"/>
    <property type="match status" value="1"/>
</dbReference>
<dbReference type="PANTHER" id="PTHR11082:SF26">
    <property type="entry name" value="TRNA-DIHYDROURIDINE(16) SYNTHASE"/>
    <property type="match status" value="1"/>
</dbReference>
<dbReference type="InterPro" id="IPR001269">
    <property type="entry name" value="DUS_fam"/>
</dbReference>
<proteinExistence type="inferred from homology"/>
<feature type="site" description="Interacts with tRNA" evidence="9">
    <location>
        <position position="95"/>
    </location>
</feature>
<comment type="caution">
    <text evidence="9">Lacks conserved residue(s) required for the propagation of feature annotation.</text>
</comment>
<evidence type="ECO:0000256" key="1">
    <source>
        <dbReference type="ARBA" id="ARBA00001917"/>
    </source>
</evidence>
<evidence type="ECO:0000313" key="13">
    <source>
        <dbReference type="Proteomes" id="UP000832034"/>
    </source>
</evidence>
<feature type="site" description="Interacts with tRNA" evidence="9">
    <location>
        <position position="176"/>
    </location>
</feature>
<evidence type="ECO:0000256" key="4">
    <source>
        <dbReference type="ARBA" id="ARBA00022643"/>
    </source>
</evidence>
<dbReference type="HAMAP" id="MF_02043">
    <property type="entry name" value="DusC_subfam"/>
    <property type="match status" value="1"/>
</dbReference>
<reference evidence="12" key="1">
    <citation type="submission" date="2021-12" db="EMBL/GenBank/DDBJ databases">
        <authorList>
            <person name="Veyrier F.J."/>
        </authorList>
    </citation>
    <scope>NUCLEOTIDE SEQUENCE</scope>
    <source>
        <strain evidence="12">SAG 1488-6</strain>
    </source>
</reference>
<evidence type="ECO:0000256" key="2">
    <source>
        <dbReference type="ARBA" id="ARBA00022555"/>
    </source>
</evidence>
<comment type="function">
    <text evidence="9">Catalyzes the synthesis of 5,6-dihydrouridine (D), a modified base found in the D-loop of most tRNAs, via the reduction of the C5-C6 double bond in target uridines. Specifically modifies U16 in tRNAs.</text>
</comment>
<dbReference type="Gene3D" id="3.20.20.70">
    <property type="entry name" value="Aldolase class I"/>
    <property type="match status" value="1"/>
</dbReference>
<evidence type="ECO:0000256" key="3">
    <source>
        <dbReference type="ARBA" id="ARBA00022630"/>
    </source>
</evidence>
<keyword evidence="13" id="KW-1185">Reference proteome</keyword>
<comment type="catalytic activity">
    <reaction evidence="9">
        <text>5,6-dihydrouridine(16) in tRNA + NADP(+) = uridine(16) in tRNA + NADPH + H(+)</text>
        <dbReference type="Rhea" id="RHEA:53376"/>
        <dbReference type="Rhea" id="RHEA-COMP:13543"/>
        <dbReference type="Rhea" id="RHEA-COMP:13544"/>
        <dbReference type="ChEBI" id="CHEBI:15378"/>
        <dbReference type="ChEBI" id="CHEBI:57783"/>
        <dbReference type="ChEBI" id="CHEBI:58349"/>
        <dbReference type="ChEBI" id="CHEBI:65315"/>
        <dbReference type="ChEBI" id="CHEBI:74443"/>
    </reaction>
</comment>
<accession>A0ABY4E7J6</accession>
<dbReference type="Gene3D" id="1.20.225.30">
    <property type="entry name" value="Dihydrouridine synthase, C-terminal recognition domain"/>
    <property type="match status" value="1"/>
</dbReference>
<evidence type="ECO:0000313" key="12">
    <source>
        <dbReference type="EMBL" id="UOO91720.1"/>
    </source>
</evidence>
<keyword evidence="6 9" id="KW-0521">NADP</keyword>
<reference evidence="12" key="2">
    <citation type="journal article" date="2022" name="Res Sq">
        <title>Evolution of multicellular longitudinally dividing oral cavity symbionts (Neisseriaceae).</title>
        <authorList>
            <person name="Nyongesa S."/>
            <person name="Weber P."/>
            <person name="Bernet E."/>
            <person name="Pullido F."/>
            <person name="Nieckarz M."/>
            <person name="Delaby M."/>
            <person name="Nieves C."/>
            <person name="Viehboeck T."/>
            <person name="Krause N."/>
            <person name="Rivera-Millot A."/>
            <person name="Nakamura A."/>
            <person name="Vischer N."/>
            <person name="VanNieuwenhze M."/>
            <person name="Brun Y."/>
            <person name="Cava F."/>
            <person name="Bulgheresi S."/>
            <person name="Veyrier F."/>
        </authorList>
    </citation>
    <scope>NUCLEOTIDE SEQUENCE</scope>
    <source>
        <strain evidence="12">SAG 1488-6</strain>
    </source>
</reference>
<evidence type="ECO:0000259" key="11">
    <source>
        <dbReference type="Pfam" id="PF01207"/>
    </source>
</evidence>
<dbReference type="PANTHER" id="PTHR11082">
    <property type="entry name" value="TRNA-DIHYDROURIDINE SYNTHASE"/>
    <property type="match status" value="1"/>
</dbReference>
<comment type="cofactor">
    <cofactor evidence="1 9 10">
        <name>FMN</name>
        <dbReference type="ChEBI" id="CHEBI:58210"/>
    </cofactor>
</comment>
<dbReference type="Proteomes" id="UP000832034">
    <property type="component" value="Chromosome"/>
</dbReference>
<keyword evidence="7 9" id="KW-0694">RNA-binding</keyword>
<comment type="similarity">
    <text evidence="9">Belongs to the Dus family. DusC subfamily.</text>
</comment>
<evidence type="ECO:0000256" key="10">
    <source>
        <dbReference type="PIRNR" id="PIRNR006621"/>
    </source>
</evidence>
<dbReference type="InterPro" id="IPR032886">
    <property type="entry name" value="DusC"/>
</dbReference>
<keyword evidence="2 9" id="KW-0820">tRNA-binding</keyword>
<evidence type="ECO:0000256" key="7">
    <source>
        <dbReference type="ARBA" id="ARBA00022884"/>
    </source>
</evidence>
<dbReference type="PROSITE" id="PS01136">
    <property type="entry name" value="UPF0034"/>
    <property type="match status" value="1"/>
</dbReference>
<dbReference type="InterPro" id="IPR042270">
    <property type="entry name" value="DusC_C"/>
</dbReference>
<keyword evidence="3 9" id="KW-0285">Flavoprotein</keyword>
<keyword evidence="4 9" id="KW-0288">FMN</keyword>
<evidence type="ECO:0000256" key="6">
    <source>
        <dbReference type="ARBA" id="ARBA00022857"/>
    </source>
</evidence>
<evidence type="ECO:0000256" key="8">
    <source>
        <dbReference type="ARBA" id="ARBA00023002"/>
    </source>
</evidence>
<keyword evidence="5 9" id="KW-0819">tRNA processing</keyword>
<dbReference type="RefSeq" id="WP_019958684.1">
    <property type="nucleotide sequence ID" value="NZ_CP091512.1"/>
</dbReference>
<dbReference type="InterPro" id="IPR018517">
    <property type="entry name" value="tRNA_hU_synthase_CS"/>
</dbReference>
<organism evidence="12 13">
    <name type="scientific">Vitreoscilla stercoraria</name>
    <dbReference type="NCBI Taxonomy" id="61"/>
    <lineage>
        <taxon>Bacteria</taxon>
        <taxon>Pseudomonadati</taxon>
        <taxon>Pseudomonadota</taxon>
        <taxon>Betaproteobacteria</taxon>
        <taxon>Neisseriales</taxon>
        <taxon>Neisseriaceae</taxon>
        <taxon>Vitreoscilla</taxon>
    </lineage>
</organism>
<feature type="binding site" evidence="9">
    <location>
        <begin position="223"/>
        <end position="224"/>
    </location>
    <ligand>
        <name>FMN</name>
        <dbReference type="ChEBI" id="CHEBI:58210"/>
    </ligand>
</feature>
<feature type="binding site" evidence="9">
    <location>
        <position position="139"/>
    </location>
    <ligand>
        <name>FMN</name>
        <dbReference type="ChEBI" id="CHEBI:58210"/>
    </ligand>
</feature>
<feature type="site" description="Interacts with tRNA; defines subfamily-specific binding signature" evidence="9">
    <location>
        <position position="300"/>
    </location>
</feature>
<gene>
    <name evidence="9" type="primary">dusC</name>
    <name evidence="12" type="ORF">LVJ81_08730</name>
</gene>
<comment type="similarity">
    <text evidence="10">Belongs to the dus family.</text>
</comment>
<name>A0ABY4E7J6_VITST</name>
<dbReference type="EMBL" id="CP091512">
    <property type="protein sequence ID" value="UOO91720.1"/>
    <property type="molecule type" value="Genomic_DNA"/>
</dbReference>
<comment type="catalytic activity">
    <reaction evidence="9">
        <text>5,6-dihydrouridine(16) in tRNA + NAD(+) = uridine(16) in tRNA + NADH + H(+)</text>
        <dbReference type="Rhea" id="RHEA:53380"/>
        <dbReference type="Rhea" id="RHEA-COMP:13543"/>
        <dbReference type="Rhea" id="RHEA-COMP:13544"/>
        <dbReference type="ChEBI" id="CHEBI:15378"/>
        <dbReference type="ChEBI" id="CHEBI:57540"/>
        <dbReference type="ChEBI" id="CHEBI:57945"/>
        <dbReference type="ChEBI" id="CHEBI:65315"/>
        <dbReference type="ChEBI" id="CHEBI:74443"/>
    </reaction>
</comment>
<feature type="site" description="Interacts with tRNA; defines subfamily-specific binding signature" evidence="9">
    <location>
        <position position="277"/>
    </location>
</feature>
<feature type="domain" description="DUS-like FMN-binding" evidence="11">
    <location>
        <begin position="4"/>
        <end position="250"/>
    </location>
</feature>
<dbReference type="EC" id="1.3.1.-" evidence="9"/>
<sequence>MRLILAPMQGLVDDVMRDLLTRMGGLDACVSEFVRITHTVHGRGMWMKLIPELEHDAKTFAGVPCTVQILGSDAENMALNALEAVRYGAQKIDINFGCPAPTVNRHQGGAVLLKEPERMLEIVTTVRQALPEHIPLSAKMRLGYESKDLFLDCAHAIENGGACEVAVHARTKIEGYEPPAHWQYIHRIREALNIPVIANGDVFSLDDYIAIKAQSGCDSVMLGRGAVRRPDLARQIMLYEQGQTVTEMDWPEIMHWVRLFFELCCIKAGDSKYPMARLKQWVAMMKLVYPQAHVLFEAIRPLKGNDEIRTVLKAS</sequence>
<keyword evidence="8 9" id="KW-0560">Oxidoreductase</keyword>
<dbReference type="CDD" id="cd02801">
    <property type="entry name" value="DUS_like_FMN"/>
    <property type="match status" value="1"/>
</dbReference>
<dbReference type="InterPro" id="IPR013785">
    <property type="entry name" value="Aldolase_TIM"/>
</dbReference>
<feature type="site" description="Interacts with tRNA; defines subfamily-specific binding signature" evidence="9">
    <location>
        <position position="279"/>
    </location>
</feature>
<dbReference type="InterPro" id="IPR035587">
    <property type="entry name" value="DUS-like_FMN-bd"/>
</dbReference>
<protein>
    <recommendedName>
        <fullName evidence="9">tRNA-dihydrouridine(16) synthase</fullName>
        <ecNumber evidence="9">1.3.1.-</ecNumber>
    </recommendedName>
    <alternativeName>
        <fullName evidence="9">U16-specific dihydrouridine synthase</fullName>
        <shortName evidence="9">U16-specific Dus</shortName>
    </alternativeName>
    <alternativeName>
        <fullName evidence="9">tRNA-dihydrouridine synthase C</fullName>
    </alternativeName>
</protein>
<dbReference type="PIRSF" id="PIRSF006621">
    <property type="entry name" value="Dus"/>
    <property type="match status" value="1"/>
</dbReference>
<feature type="binding site" evidence="9">
    <location>
        <begin position="199"/>
        <end position="201"/>
    </location>
    <ligand>
        <name>FMN</name>
        <dbReference type="ChEBI" id="CHEBI:58210"/>
    </ligand>
</feature>
<feature type="binding site" evidence="9">
    <location>
        <position position="68"/>
    </location>
    <ligand>
        <name>FMN</name>
        <dbReference type="ChEBI" id="CHEBI:58210"/>
    </ligand>
</feature>